<name>A0A239H2D1_9FIRM</name>
<comment type="similarity">
    <text evidence="8">Belongs to the NhaC Na(+)/H(+) (TC 2.A.35) antiporter family.</text>
</comment>
<evidence type="ECO:0000256" key="2">
    <source>
        <dbReference type="ARBA" id="ARBA00022448"/>
    </source>
</evidence>
<accession>A0A239H2D1</accession>
<keyword evidence="5 9" id="KW-0812">Transmembrane</keyword>
<dbReference type="OrthoDB" id="9762978at2"/>
<feature type="transmembrane region" description="Helical" evidence="9">
    <location>
        <begin position="193"/>
        <end position="213"/>
    </location>
</feature>
<feature type="transmembrane region" description="Helical" evidence="9">
    <location>
        <begin position="300"/>
        <end position="326"/>
    </location>
</feature>
<keyword evidence="6 9" id="KW-1133">Transmembrane helix</keyword>
<dbReference type="AlphaFoldDB" id="A0A239H2D1"/>
<dbReference type="EMBL" id="FZOJ01000019">
    <property type="protein sequence ID" value="SNS75351.1"/>
    <property type="molecule type" value="Genomic_DNA"/>
</dbReference>
<evidence type="ECO:0000256" key="6">
    <source>
        <dbReference type="ARBA" id="ARBA00022989"/>
    </source>
</evidence>
<evidence type="ECO:0000256" key="3">
    <source>
        <dbReference type="ARBA" id="ARBA00022449"/>
    </source>
</evidence>
<keyword evidence="3" id="KW-0050">Antiport</keyword>
<feature type="transmembrane region" description="Helical" evidence="9">
    <location>
        <begin position="262"/>
        <end position="288"/>
    </location>
</feature>
<evidence type="ECO:0000256" key="5">
    <source>
        <dbReference type="ARBA" id="ARBA00022692"/>
    </source>
</evidence>
<dbReference type="PROSITE" id="PS51257">
    <property type="entry name" value="PROKAR_LIPOPROTEIN"/>
    <property type="match status" value="1"/>
</dbReference>
<evidence type="ECO:0000256" key="7">
    <source>
        <dbReference type="ARBA" id="ARBA00023136"/>
    </source>
</evidence>
<feature type="transmembrane region" description="Helical" evidence="9">
    <location>
        <begin position="233"/>
        <end position="255"/>
    </location>
</feature>
<keyword evidence="2" id="KW-0813">Transport</keyword>
<comment type="subcellular location">
    <subcellularLocation>
        <location evidence="1">Cell membrane</location>
        <topology evidence="1">Multi-pass membrane protein</topology>
    </subcellularLocation>
</comment>
<evidence type="ECO:0000256" key="8">
    <source>
        <dbReference type="ARBA" id="ARBA00038435"/>
    </source>
</evidence>
<feature type="transmembrane region" description="Helical" evidence="9">
    <location>
        <begin position="143"/>
        <end position="161"/>
    </location>
</feature>
<dbReference type="Proteomes" id="UP000198304">
    <property type="component" value="Unassembled WGS sequence"/>
</dbReference>
<dbReference type="RefSeq" id="WP_089284041.1">
    <property type="nucleotide sequence ID" value="NZ_FZOJ01000019.1"/>
</dbReference>
<feature type="domain" description="Na+/H+ antiporter NhaC-like C-terminal" evidence="10">
    <location>
        <begin position="157"/>
        <end position="442"/>
    </location>
</feature>
<reference evidence="12" key="1">
    <citation type="submission" date="2017-06" db="EMBL/GenBank/DDBJ databases">
        <authorList>
            <person name="Varghese N."/>
            <person name="Submissions S."/>
        </authorList>
    </citation>
    <scope>NUCLEOTIDE SEQUENCE [LARGE SCALE GENOMIC DNA]</scope>
    <source>
        <strain evidence="12">SCA</strain>
    </source>
</reference>
<keyword evidence="4" id="KW-1003">Cell membrane</keyword>
<feature type="transmembrane region" description="Helical" evidence="9">
    <location>
        <begin position="107"/>
        <end position="137"/>
    </location>
</feature>
<dbReference type="GO" id="GO:0015297">
    <property type="term" value="F:antiporter activity"/>
    <property type="evidence" value="ECO:0007669"/>
    <property type="project" value="UniProtKB-KW"/>
</dbReference>
<dbReference type="InterPro" id="IPR018461">
    <property type="entry name" value="Na/H_Antiport_NhaC-like_C"/>
</dbReference>
<evidence type="ECO:0000259" key="10">
    <source>
        <dbReference type="Pfam" id="PF03553"/>
    </source>
</evidence>
<sequence>MKNNHVTKKDANIIAIATLVFIGGCILLNASLFWSFLCSVVFAYLLLLRRGFSAYALGQMITEGLIECKPFFLLILLIGATVSIWLSSGVVPAMIYYGFQYMQEMNFLLAAFLITSLMAIFIGTAVGTVSTIGIALLGIGRGFGIPEGMLLGAIVSGAYLADKISPISGLLNLTLSTTQTTYKETLKSMAKTLIPVYLLTAAIYTMLGEGYSVSADAGTLMDYQTAILQGFNISPLLLLLPLGVLCLTIAGVKIIPTISLGLIGGIIISIGMQKMTFNHVIGAMVFGFRGNTASIELNKILYSGGIVAMIEVVLIVAGAIALSSLLERCGLIKLVVNKVIDRVKSKRQLILKTGMISSILTVATCDQAVGIIIPGRLLQTKYTEVGLDNKALARTISDTGTIIAPLIPWNVNALIIGMISGIATINYAPYAVLCYIFPLATLAIGGGFEFKKQRRVEKA</sequence>
<feature type="transmembrane region" description="Helical" evidence="9">
    <location>
        <begin position="428"/>
        <end position="448"/>
    </location>
</feature>
<evidence type="ECO:0000256" key="9">
    <source>
        <dbReference type="SAM" id="Phobius"/>
    </source>
</evidence>
<dbReference type="PANTHER" id="PTHR33451">
    <property type="entry name" value="MALATE-2H(+)/NA(+)-LACTATE ANTIPORTER"/>
    <property type="match status" value="1"/>
</dbReference>
<dbReference type="InterPro" id="IPR052180">
    <property type="entry name" value="NhaC_Na-H+_Antiporter"/>
</dbReference>
<gene>
    <name evidence="11" type="ORF">SAMN05446037_101976</name>
</gene>
<proteinExistence type="inferred from homology"/>
<feature type="transmembrane region" description="Helical" evidence="9">
    <location>
        <begin position="71"/>
        <end position="95"/>
    </location>
</feature>
<keyword evidence="7 9" id="KW-0472">Membrane</keyword>
<dbReference type="GO" id="GO:0005886">
    <property type="term" value="C:plasma membrane"/>
    <property type="evidence" value="ECO:0007669"/>
    <property type="project" value="UniProtKB-SubCell"/>
</dbReference>
<organism evidence="11 12">
    <name type="scientific">Anaerovirgula multivorans</name>
    <dbReference type="NCBI Taxonomy" id="312168"/>
    <lineage>
        <taxon>Bacteria</taxon>
        <taxon>Bacillati</taxon>
        <taxon>Bacillota</taxon>
        <taxon>Clostridia</taxon>
        <taxon>Peptostreptococcales</taxon>
        <taxon>Natronincolaceae</taxon>
        <taxon>Anaerovirgula</taxon>
    </lineage>
</organism>
<evidence type="ECO:0000313" key="12">
    <source>
        <dbReference type="Proteomes" id="UP000198304"/>
    </source>
</evidence>
<feature type="transmembrane region" description="Helical" evidence="9">
    <location>
        <begin position="402"/>
        <end position="422"/>
    </location>
</feature>
<keyword evidence="12" id="KW-1185">Reference proteome</keyword>
<evidence type="ECO:0000313" key="11">
    <source>
        <dbReference type="EMBL" id="SNS75351.1"/>
    </source>
</evidence>
<protein>
    <submittedName>
        <fullName evidence="11">Transporter, NhaC family</fullName>
    </submittedName>
</protein>
<feature type="transmembrane region" description="Helical" evidence="9">
    <location>
        <begin position="12"/>
        <end position="45"/>
    </location>
</feature>
<evidence type="ECO:0000256" key="1">
    <source>
        <dbReference type="ARBA" id="ARBA00004651"/>
    </source>
</evidence>
<dbReference type="Pfam" id="PF03553">
    <property type="entry name" value="Na_H_antiporter"/>
    <property type="match status" value="1"/>
</dbReference>
<dbReference type="PANTHER" id="PTHR33451:SF3">
    <property type="entry name" value="MALATE-2H(+)_NA(+)-LACTATE ANTIPORTER"/>
    <property type="match status" value="1"/>
</dbReference>
<evidence type="ECO:0000256" key="4">
    <source>
        <dbReference type="ARBA" id="ARBA00022475"/>
    </source>
</evidence>